<dbReference type="GO" id="GO:0070297">
    <property type="term" value="P:regulation of phosphorelay signal transduction system"/>
    <property type="evidence" value="ECO:0007669"/>
    <property type="project" value="TreeGrafter"/>
</dbReference>
<feature type="binding site" evidence="2">
    <location>
        <position position="68"/>
    </location>
    <ligand>
        <name>substrate</name>
    </ligand>
</feature>
<comment type="caution">
    <text evidence="3">The sequence shown here is derived from an EMBL/GenBank/DDBJ whole genome shotgun (WGS) entry which is preliminary data.</text>
</comment>
<feature type="active site" description="Tele-phosphohistidine intermediate" evidence="1">
    <location>
        <position position="19"/>
    </location>
</feature>
<dbReference type="Pfam" id="PF00300">
    <property type="entry name" value="His_Phos_1"/>
    <property type="match status" value="1"/>
</dbReference>
<evidence type="ECO:0000313" key="4">
    <source>
        <dbReference type="Proteomes" id="UP001139308"/>
    </source>
</evidence>
<keyword evidence="4" id="KW-1185">Reference proteome</keyword>
<dbReference type="PANTHER" id="PTHR48100">
    <property type="entry name" value="BROAD-SPECIFICITY PHOSPHATASE YOR283W-RELATED"/>
    <property type="match status" value="1"/>
</dbReference>
<dbReference type="Proteomes" id="UP001139308">
    <property type="component" value="Unassembled WGS sequence"/>
</dbReference>
<organism evidence="3 4">
    <name type="scientific">Paraburkholderia tagetis</name>
    <dbReference type="NCBI Taxonomy" id="2913261"/>
    <lineage>
        <taxon>Bacteria</taxon>
        <taxon>Pseudomonadati</taxon>
        <taxon>Pseudomonadota</taxon>
        <taxon>Betaproteobacteria</taxon>
        <taxon>Burkholderiales</taxon>
        <taxon>Burkholderiaceae</taxon>
        <taxon>Paraburkholderia</taxon>
    </lineage>
</organism>
<dbReference type="SUPFAM" id="SSF53254">
    <property type="entry name" value="Phosphoglycerate mutase-like"/>
    <property type="match status" value="1"/>
</dbReference>
<dbReference type="InterPro" id="IPR029033">
    <property type="entry name" value="His_PPase_superfam"/>
</dbReference>
<evidence type="ECO:0000256" key="1">
    <source>
        <dbReference type="PIRSR" id="PIRSR613078-1"/>
    </source>
</evidence>
<feature type="binding site" evidence="2">
    <location>
        <begin position="31"/>
        <end position="32"/>
    </location>
    <ligand>
        <name>substrate</name>
    </ligand>
</feature>
<accession>A0A9X1RL62</accession>
<evidence type="ECO:0000256" key="2">
    <source>
        <dbReference type="PIRSR" id="PIRSR613078-2"/>
    </source>
</evidence>
<dbReference type="CDD" id="cd07067">
    <property type="entry name" value="HP_PGM_like"/>
    <property type="match status" value="1"/>
</dbReference>
<reference evidence="3" key="1">
    <citation type="submission" date="2022-01" db="EMBL/GenBank/DDBJ databases">
        <title>Genome sequence and assembly of Parabukholderia sp. RG36.</title>
        <authorList>
            <person name="Chhetri G."/>
        </authorList>
    </citation>
    <scope>NUCLEOTIDE SEQUENCE</scope>
    <source>
        <strain evidence="3">RG36</strain>
    </source>
</reference>
<dbReference type="Gene3D" id="3.40.50.1240">
    <property type="entry name" value="Phosphoglycerate mutase-like"/>
    <property type="match status" value="1"/>
</dbReference>
<feature type="active site" description="Proton donor/acceptor" evidence="1">
    <location>
        <position position="90"/>
    </location>
</feature>
<dbReference type="InterPro" id="IPR013078">
    <property type="entry name" value="His_Pase_superF_clade-1"/>
</dbReference>
<proteinExistence type="predicted"/>
<dbReference type="GO" id="GO:0101006">
    <property type="term" value="F:protein histidine phosphatase activity"/>
    <property type="evidence" value="ECO:0007669"/>
    <property type="project" value="TreeGrafter"/>
</dbReference>
<dbReference type="SMART" id="SM00855">
    <property type="entry name" value="PGAM"/>
    <property type="match status" value="1"/>
</dbReference>
<dbReference type="AlphaFoldDB" id="A0A9X1RL62"/>
<dbReference type="PANTHER" id="PTHR48100:SF15">
    <property type="entry name" value="SEDOHEPTULOSE 1,7-BISPHOSPHATASE"/>
    <property type="match status" value="1"/>
</dbReference>
<name>A0A9X1RL62_9BURK</name>
<feature type="binding site" evidence="2">
    <location>
        <begin position="90"/>
        <end position="93"/>
    </location>
    <ligand>
        <name>substrate</name>
    </ligand>
</feature>
<dbReference type="EMBL" id="JAKLJA010000001">
    <property type="protein sequence ID" value="MCG5071877.1"/>
    <property type="molecule type" value="Genomic_DNA"/>
</dbReference>
<sequence length="214" mass="23309">MSVDMKASAATGEVWLIRHGETEWSRSGQHTGRTDIALTDHGRKQARALAGPLAALRFNAVLASPMSRAIETCQLAGLGEEMRVSADLHEWDYGIYEGRTTADIRKTEPDWSIWHSPIPHGESLTQIEARARGVVESLLAILAQGGSGARGGAGRRIAVFSHAHFLRVLAGYWIGNSAALGAHLYLDTATISILGFDRESRAIRRWNARPEGCE</sequence>
<dbReference type="InterPro" id="IPR050275">
    <property type="entry name" value="PGM_Phosphatase"/>
</dbReference>
<gene>
    <name evidence="3" type="ORF">L5014_00635</name>
</gene>
<protein>
    <submittedName>
        <fullName evidence="3">Histidine phosphatase family protein</fullName>
    </submittedName>
</protein>
<evidence type="ECO:0000313" key="3">
    <source>
        <dbReference type="EMBL" id="MCG5071877.1"/>
    </source>
</evidence>
<dbReference type="RefSeq" id="WP_238461660.1">
    <property type="nucleotide sequence ID" value="NZ_JAKLJA010000001.1"/>
</dbReference>